<proteinExistence type="predicted"/>
<keyword evidence="3" id="KW-1185">Reference proteome</keyword>
<feature type="compositionally biased region" description="Polar residues" evidence="1">
    <location>
        <begin position="45"/>
        <end position="66"/>
    </location>
</feature>
<feature type="region of interest" description="Disordered" evidence="1">
    <location>
        <begin position="43"/>
        <end position="66"/>
    </location>
</feature>
<gene>
    <name evidence="2" type="ORF">RCOM_2086060</name>
</gene>
<evidence type="ECO:0000256" key="1">
    <source>
        <dbReference type="SAM" id="MobiDB-lite"/>
    </source>
</evidence>
<evidence type="ECO:0000313" key="3">
    <source>
        <dbReference type="Proteomes" id="UP000008311"/>
    </source>
</evidence>
<protein>
    <submittedName>
        <fullName evidence="2">Uncharacterized protein</fullName>
    </submittedName>
</protein>
<reference evidence="3" key="1">
    <citation type="journal article" date="2010" name="Nat. Biotechnol.">
        <title>Draft genome sequence of the oilseed species Ricinus communis.</title>
        <authorList>
            <person name="Chan A.P."/>
            <person name="Crabtree J."/>
            <person name="Zhao Q."/>
            <person name="Lorenzi H."/>
            <person name="Orvis J."/>
            <person name="Puiu D."/>
            <person name="Melake-Berhan A."/>
            <person name="Jones K.M."/>
            <person name="Redman J."/>
            <person name="Chen G."/>
            <person name="Cahoon E.B."/>
            <person name="Gedil M."/>
            <person name="Stanke M."/>
            <person name="Haas B.J."/>
            <person name="Wortman J.R."/>
            <person name="Fraser-Liggett C.M."/>
            <person name="Ravel J."/>
            <person name="Rabinowicz P.D."/>
        </authorList>
    </citation>
    <scope>NUCLEOTIDE SEQUENCE [LARGE SCALE GENOMIC DNA]</scope>
    <source>
        <strain evidence="3">cv. Hale</strain>
    </source>
</reference>
<sequence length="66" mass="7458">MDELVNNTGDGARRTRIVTGGSTYCMTERSPATSIDMIEKHGKWRQTNCPEHESTASSQEWRTARD</sequence>
<dbReference type="EMBL" id="EQ991497">
    <property type="protein sequence ID" value="EEF22690.1"/>
    <property type="molecule type" value="Genomic_DNA"/>
</dbReference>
<dbReference type="Proteomes" id="UP000008311">
    <property type="component" value="Unassembled WGS sequence"/>
</dbReference>
<dbReference type="InParanoid" id="B9TN74"/>
<dbReference type="AlphaFoldDB" id="B9TN74"/>
<name>B9TN74_RICCO</name>
<accession>B9TN74</accession>
<organism evidence="2 3">
    <name type="scientific">Ricinus communis</name>
    <name type="common">Castor bean</name>
    <dbReference type="NCBI Taxonomy" id="3988"/>
    <lineage>
        <taxon>Eukaryota</taxon>
        <taxon>Viridiplantae</taxon>
        <taxon>Streptophyta</taxon>
        <taxon>Embryophyta</taxon>
        <taxon>Tracheophyta</taxon>
        <taxon>Spermatophyta</taxon>
        <taxon>Magnoliopsida</taxon>
        <taxon>eudicotyledons</taxon>
        <taxon>Gunneridae</taxon>
        <taxon>Pentapetalae</taxon>
        <taxon>rosids</taxon>
        <taxon>fabids</taxon>
        <taxon>Malpighiales</taxon>
        <taxon>Euphorbiaceae</taxon>
        <taxon>Acalyphoideae</taxon>
        <taxon>Acalypheae</taxon>
        <taxon>Ricinus</taxon>
    </lineage>
</organism>
<evidence type="ECO:0000313" key="2">
    <source>
        <dbReference type="EMBL" id="EEF22690.1"/>
    </source>
</evidence>